<evidence type="ECO:0000313" key="2">
    <source>
        <dbReference type="Proteomes" id="UP000054144"/>
    </source>
</evidence>
<reference evidence="1 2" key="1">
    <citation type="journal article" date="2015" name="Fungal Genet. Biol.">
        <title>Evolution of novel wood decay mechanisms in Agaricales revealed by the genome sequences of Fistulina hepatica and Cylindrobasidium torrendii.</title>
        <authorList>
            <person name="Floudas D."/>
            <person name="Held B.W."/>
            <person name="Riley R."/>
            <person name="Nagy L.G."/>
            <person name="Koehler G."/>
            <person name="Ransdell A.S."/>
            <person name="Younus H."/>
            <person name="Chow J."/>
            <person name="Chiniquy J."/>
            <person name="Lipzen A."/>
            <person name="Tritt A."/>
            <person name="Sun H."/>
            <person name="Haridas S."/>
            <person name="LaButti K."/>
            <person name="Ohm R.A."/>
            <person name="Kues U."/>
            <person name="Blanchette R.A."/>
            <person name="Grigoriev I.V."/>
            <person name="Minto R.E."/>
            <person name="Hibbett D.S."/>
        </authorList>
    </citation>
    <scope>NUCLEOTIDE SEQUENCE [LARGE SCALE GENOMIC DNA]</scope>
    <source>
        <strain evidence="1 2">ATCC 64428</strain>
    </source>
</reference>
<protein>
    <submittedName>
        <fullName evidence="1">Uncharacterized protein</fullName>
    </submittedName>
</protein>
<organism evidence="1 2">
    <name type="scientific">Fistulina hepatica ATCC 64428</name>
    <dbReference type="NCBI Taxonomy" id="1128425"/>
    <lineage>
        <taxon>Eukaryota</taxon>
        <taxon>Fungi</taxon>
        <taxon>Dikarya</taxon>
        <taxon>Basidiomycota</taxon>
        <taxon>Agaricomycotina</taxon>
        <taxon>Agaricomycetes</taxon>
        <taxon>Agaricomycetidae</taxon>
        <taxon>Agaricales</taxon>
        <taxon>Fistulinaceae</taxon>
        <taxon>Fistulina</taxon>
    </lineage>
</organism>
<keyword evidence="2" id="KW-1185">Reference proteome</keyword>
<name>A0A0D7ACQ3_9AGAR</name>
<sequence>MEKVHPMQLEDEVPVRFAYTRDSQLPQFVRRDNHPLIDTIDIAGAHNVVRNVYIYMWDTRKEKQDAFLAHVEKDILVPQEPTEDMVSLGIMSVTAGDYIFVRDIHGSGKLEDDVLQFFAIDL</sequence>
<dbReference type="Proteomes" id="UP000054144">
    <property type="component" value="Unassembled WGS sequence"/>
</dbReference>
<proteinExistence type="predicted"/>
<dbReference type="OrthoDB" id="2728951at2759"/>
<dbReference type="AlphaFoldDB" id="A0A0D7ACQ3"/>
<accession>A0A0D7ACQ3</accession>
<dbReference type="EMBL" id="KN881830">
    <property type="protein sequence ID" value="KIY48623.1"/>
    <property type="molecule type" value="Genomic_DNA"/>
</dbReference>
<gene>
    <name evidence="1" type="ORF">FISHEDRAFT_73467</name>
</gene>
<evidence type="ECO:0000313" key="1">
    <source>
        <dbReference type="EMBL" id="KIY48623.1"/>
    </source>
</evidence>